<evidence type="ECO:0000313" key="10">
    <source>
        <dbReference type="EMBL" id="MBE5728196.1"/>
    </source>
</evidence>
<dbReference type="PANTHER" id="PTHR11618">
    <property type="entry name" value="TRANSCRIPTION INITIATION FACTOR IIB-RELATED"/>
    <property type="match status" value="1"/>
</dbReference>
<dbReference type="Proteomes" id="UP000718571">
    <property type="component" value="Unassembled WGS sequence"/>
</dbReference>
<dbReference type="AlphaFoldDB" id="A0A8T3UVY0"/>
<dbReference type="InterPro" id="IPR023486">
    <property type="entry name" value="TFIIB_CS"/>
</dbReference>
<keyword evidence="7" id="KW-0862">Zinc</keyword>
<dbReference type="SMART" id="SM00385">
    <property type="entry name" value="CYCLIN"/>
    <property type="match status" value="2"/>
</dbReference>
<keyword evidence="8" id="KW-0863">Zinc-finger</keyword>
<evidence type="ECO:0000256" key="8">
    <source>
        <dbReference type="PROSITE-ProRule" id="PRU00469"/>
    </source>
</evidence>
<feature type="binding site" evidence="7">
    <location>
        <position position="34"/>
    </location>
    <ligand>
        <name>Zn(2+)</name>
        <dbReference type="ChEBI" id="CHEBI:29105"/>
    </ligand>
</feature>
<dbReference type="InterPro" id="IPR036915">
    <property type="entry name" value="Cyclin-like_sf"/>
</dbReference>
<dbReference type="Pfam" id="PF00382">
    <property type="entry name" value="TFIIB"/>
    <property type="match status" value="2"/>
</dbReference>
<dbReference type="PROSITE" id="PS00782">
    <property type="entry name" value="TFIIB"/>
    <property type="match status" value="2"/>
</dbReference>
<dbReference type="Gene3D" id="1.10.472.10">
    <property type="entry name" value="Cyclin-like"/>
    <property type="match status" value="1"/>
</dbReference>
<keyword evidence="7" id="KW-0479">Metal-binding</keyword>
<keyword evidence="3 7" id="KW-0677">Repeat</keyword>
<evidence type="ECO:0000313" key="12">
    <source>
        <dbReference type="Proteomes" id="UP000718571"/>
    </source>
</evidence>
<evidence type="ECO:0000256" key="6">
    <source>
        <dbReference type="ARBA" id="ARBA00053882"/>
    </source>
</evidence>
<evidence type="ECO:0000259" key="9">
    <source>
        <dbReference type="PROSITE" id="PS51134"/>
    </source>
</evidence>
<proteinExistence type="inferred from homology"/>
<dbReference type="GO" id="GO:0070897">
    <property type="term" value="P:transcription preinitiation complex assembly"/>
    <property type="evidence" value="ECO:0007669"/>
    <property type="project" value="InterPro"/>
</dbReference>
<dbReference type="GO" id="GO:0008270">
    <property type="term" value="F:zinc ion binding"/>
    <property type="evidence" value="ECO:0007669"/>
    <property type="project" value="UniProtKB-UniRule"/>
</dbReference>
<feature type="binding site" evidence="7">
    <location>
        <position position="15"/>
    </location>
    <ligand>
        <name>Zn(2+)</name>
        <dbReference type="ChEBI" id="CHEBI:29105"/>
    </ligand>
</feature>
<feature type="binding site" evidence="7">
    <location>
        <position position="12"/>
    </location>
    <ligand>
        <name>Zn(2+)</name>
        <dbReference type="ChEBI" id="CHEBI:29105"/>
    </ligand>
</feature>
<dbReference type="InterPro" id="IPR023484">
    <property type="entry name" value="TFIIB_arc"/>
</dbReference>
<evidence type="ECO:0000256" key="5">
    <source>
        <dbReference type="ARBA" id="ARBA00023163"/>
    </source>
</evidence>
<feature type="domain" description="TFIIB-type" evidence="9">
    <location>
        <begin position="8"/>
        <end position="39"/>
    </location>
</feature>
<dbReference type="HAMAP" id="MF_00383">
    <property type="entry name" value="TF2B_arch"/>
    <property type="match status" value="1"/>
</dbReference>
<evidence type="ECO:0000256" key="2">
    <source>
        <dbReference type="ARBA" id="ARBA00013932"/>
    </source>
</evidence>
<evidence type="ECO:0000256" key="7">
    <source>
        <dbReference type="HAMAP-Rule" id="MF_00383"/>
    </source>
</evidence>
<evidence type="ECO:0000256" key="1">
    <source>
        <dbReference type="ARBA" id="ARBA00010857"/>
    </source>
</evidence>
<dbReference type="SUPFAM" id="SSF47954">
    <property type="entry name" value="Cyclin-like"/>
    <property type="match status" value="2"/>
</dbReference>
<dbReference type="PANTHER" id="PTHR11618:SF13">
    <property type="entry name" value="TRANSCRIPTION INITIATION FACTOR IIB"/>
    <property type="match status" value="1"/>
</dbReference>
<dbReference type="Pfam" id="PF08271">
    <property type="entry name" value="Zn_Ribbon_TF"/>
    <property type="match status" value="1"/>
</dbReference>
<name>A0A8T3UVY0_9ARCH</name>
<feature type="repeat" description="2" evidence="7">
    <location>
        <begin position="215"/>
        <end position="296"/>
    </location>
</feature>
<dbReference type="GO" id="GO:0003700">
    <property type="term" value="F:DNA-binding transcription factor activity"/>
    <property type="evidence" value="ECO:0007669"/>
    <property type="project" value="UniProtKB-UniRule"/>
</dbReference>
<comment type="caution">
    <text evidence="11">The sequence shown here is derived from an EMBL/GenBank/DDBJ whole genome shotgun (WGS) entry which is preliminary data.</text>
</comment>
<dbReference type="GO" id="GO:0097550">
    <property type="term" value="C:transcription preinitiation complex"/>
    <property type="evidence" value="ECO:0007669"/>
    <property type="project" value="TreeGrafter"/>
</dbReference>
<keyword evidence="4 7" id="KW-0805">Transcription regulation</keyword>
<reference evidence="12 13" key="1">
    <citation type="submission" date="2020-09" db="EMBL/GenBank/DDBJ databases">
        <title>Genomic characterization of a novel Parvarchaeota family in acid mine drainage sediments.</title>
        <authorList>
            <person name="Luo Z.-H."/>
        </authorList>
    </citation>
    <scope>NUCLEOTIDE SEQUENCE [LARGE SCALE GENOMIC DNA]</scope>
    <source>
        <strain evidence="11">MAS1_bins.189</strain>
        <strain evidence="10">TL1-5_bins.178</strain>
    </source>
</reference>
<comment type="function">
    <text evidence="6 7">Stabilizes TBP binding to an archaeal box-A promoter. Also responsible for recruiting RNA polymerase II to the pre-initiation complex (DNA-TBP-TFIIB).</text>
</comment>
<organism evidence="11 12">
    <name type="scientific">Candidatus Acidifodinimicrobium mancum</name>
    <dbReference type="NCBI Taxonomy" id="2898728"/>
    <lineage>
        <taxon>Archaea</taxon>
        <taxon>Candidatus Parvarchaeota</taxon>
        <taxon>Candidatus Acidifodinimicrobiaceae</taxon>
        <taxon>Candidatus Acidifodinimicrobium</taxon>
    </lineage>
</organism>
<evidence type="ECO:0000313" key="13">
    <source>
        <dbReference type="Proteomes" id="UP000763484"/>
    </source>
</evidence>
<dbReference type="SUPFAM" id="SSF57783">
    <property type="entry name" value="Zinc beta-ribbon"/>
    <property type="match status" value="1"/>
</dbReference>
<dbReference type="EMBL" id="JADFAR010000025">
    <property type="protein sequence ID" value="MBE5728640.1"/>
    <property type="molecule type" value="Genomic_DNA"/>
</dbReference>
<evidence type="ECO:0000313" key="11">
    <source>
        <dbReference type="EMBL" id="MBE5728640.1"/>
    </source>
</evidence>
<protein>
    <recommendedName>
        <fullName evidence="2 7">Transcription initiation factor IIB</fullName>
        <shortName evidence="7">TFIIB</shortName>
    </recommendedName>
</protein>
<gene>
    <name evidence="7" type="primary">tfb</name>
    <name evidence="10" type="ORF">IHE50_02155</name>
    <name evidence="11" type="ORF">IHE51_02155</name>
</gene>
<feature type="repeat" description="1" evidence="7">
    <location>
        <begin position="121"/>
        <end position="204"/>
    </location>
</feature>
<dbReference type="PROSITE" id="PS51134">
    <property type="entry name" value="ZF_TFIIB"/>
    <property type="match status" value="1"/>
</dbReference>
<dbReference type="PRINTS" id="PR00685">
    <property type="entry name" value="TIFACTORIIB"/>
</dbReference>
<dbReference type="FunFam" id="1.10.472.10:FF:000023">
    <property type="entry name" value="Transcription initiation factor IIB"/>
    <property type="match status" value="1"/>
</dbReference>
<dbReference type="EMBL" id="JADFAQ010000029">
    <property type="protein sequence ID" value="MBE5728196.1"/>
    <property type="molecule type" value="Genomic_DNA"/>
</dbReference>
<dbReference type="GO" id="GO:0017025">
    <property type="term" value="F:TBP-class protein binding"/>
    <property type="evidence" value="ECO:0007669"/>
    <property type="project" value="InterPro"/>
</dbReference>
<dbReference type="InterPro" id="IPR013137">
    <property type="entry name" value="Znf_TFIIB"/>
</dbReference>
<evidence type="ECO:0000256" key="3">
    <source>
        <dbReference type="ARBA" id="ARBA00022737"/>
    </source>
</evidence>
<keyword evidence="5 7" id="KW-0804">Transcription</keyword>
<sequence length="308" mass="34892">MVISSEANVKKCPHCGSKDLKYDKVTNELVCQNCGYVIESDSIDYGREWRAFEEEKGGEEKGRMGLPLSYTKYDKGTSTVIGKASESIKLSNSNRRTFYKLRKWQPRISTAFERNLKFALTELRHVSNQFHVSNIIQEEAAKMYREAINRRLVRGRSMDSVVAGALYAAARKNRKPITLDEISEAFGIEKKEIGKAYRLLCRELGIKILPTSPKDYVYKFAAVLNVSNKTINDAIKLLDEAEKKGLISGKGPMGIAAAVLYIATLINREKKTQRDAAKAAGITEVTIRNRYKELYTALNLKERYKIEE</sequence>
<feature type="binding site" evidence="7">
    <location>
        <position position="31"/>
    </location>
    <ligand>
        <name>Zn(2+)</name>
        <dbReference type="ChEBI" id="CHEBI:29105"/>
    </ligand>
</feature>
<dbReference type="Gene3D" id="1.10.472.170">
    <property type="match status" value="1"/>
</dbReference>
<accession>A0A8T3UVY0</accession>
<evidence type="ECO:0000256" key="4">
    <source>
        <dbReference type="ARBA" id="ARBA00023015"/>
    </source>
</evidence>
<dbReference type="InterPro" id="IPR013150">
    <property type="entry name" value="TFIIB_cyclin"/>
</dbReference>
<dbReference type="InterPro" id="IPR013763">
    <property type="entry name" value="Cyclin-like_dom"/>
</dbReference>
<dbReference type="CDD" id="cd20550">
    <property type="entry name" value="CYCLIN_TFIIB_archaea_like_rpt2"/>
    <property type="match status" value="1"/>
</dbReference>
<dbReference type="Proteomes" id="UP000763484">
    <property type="component" value="Unassembled WGS sequence"/>
</dbReference>
<dbReference type="InterPro" id="IPR000812">
    <property type="entry name" value="TFIIB"/>
</dbReference>
<comment type="similarity">
    <text evidence="1 7">Belongs to the TFIIB family.</text>
</comment>